<dbReference type="PIRSF" id="PIRSF000390">
    <property type="entry name" value="PLP_StrS"/>
    <property type="match status" value="1"/>
</dbReference>
<keyword evidence="5" id="KW-1185">Reference proteome</keyword>
<dbReference type="InterPro" id="IPR000653">
    <property type="entry name" value="DegT/StrS_aminotransferase"/>
</dbReference>
<proteinExistence type="inferred from homology"/>
<accession>A0ABY2KJH6</accession>
<dbReference type="Pfam" id="PF01041">
    <property type="entry name" value="DegT_DnrJ_EryC1"/>
    <property type="match status" value="1"/>
</dbReference>
<dbReference type="Gene3D" id="3.40.640.10">
    <property type="entry name" value="Type I PLP-dependent aspartate aminotransferase-like (Major domain)"/>
    <property type="match status" value="1"/>
</dbReference>
<evidence type="ECO:0000313" key="4">
    <source>
        <dbReference type="EMBL" id="TGD42115.1"/>
    </source>
</evidence>
<keyword evidence="4" id="KW-0032">Aminotransferase</keyword>
<dbReference type="PANTHER" id="PTHR30244">
    <property type="entry name" value="TRANSAMINASE"/>
    <property type="match status" value="1"/>
</dbReference>
<sequence>MRGQPEGDQGLMSERPDRIVFGRPLMPQQHDLERLLDPVFHSAQLTNGGALHDRLEAALCHQIGGHVSLVSSGTMALMLALRLGGLARGGEVITTPLSFAASVQAIDWCGLVPVFADVEPAFATLCPQAVERAITPRSVAILAVHFQGIACDIAALEDIARRHGLWLVFDAAQAPDIETSGRNICLSGDASALSLHGTKLLSTAEGGAIVLRDAGLAPALARLRNFGLEDGRMTGPGINAKMSELHAAFGLAVLPRVAEETAARRQLRRWYDAGFAGMPGVSVLPPRPGTSESHLYYTLVMPAEQRAATIASLHADDILPRTPFPLLCGPGTMYEGAIVHSSCARAVAGGLAGQYLSLPLHGAIGRAGADRVVQAVRRVLG</sequence>
<dbReference type="InterPro" id="IPR015421">
    <property type="entry name" value="PyrdxlP-dep_Trfase_major"/>
</dbReference>
<evidence type="ECO:0000313" key="5">
    <source>
        <dbReference type="Proteomes" id="UP000297741"/>
    </source>
</evidence>
<name>A0ABY2KJH6_9RHOB</name>
<gene>
    <name evidence="4" type="ORF">EEB11_15175</name>
</gene>
<reference evidence="4 5" key="1">
    <citation type="submission" date="2018-11" db="EMBL/GenBank/DDBJ databases">
        <title>Tabrizicola sp. isolated from sediment of alpine lake.</title>
        <authorList>
            <person name="Liu Z."/>
        </authorList>
    </citation>
    <scope>NUCLEOTIDE SEQUENCE [LARGE SCALE GENOMIC DNA]</scope>
    <source>
        <strain evidence="4 5">DRYC-M-16</strain>
    </source>
</reference>
<protein>
    <submittedName>
        <fullName evidence="4">DegT/DnrJ/EryC1/StrS family aminotransferase</fullName>
    </submittedName>
</protein>
<organism evidence="4 5">
    <name type="scientific">Pseudotabrizicola sediminis</name>
    <dbReference type="NCBI Taxonomy" id="2486418"/>
    <lineage>
        <taxon>Bacteria</taxon>
        <taxon>Pseudomonadati</taxon>
        <taxon>Pseudomonadota</taxon>
        <taxon>Alphaproteobacteria</taxon>
        <taxon>Rhodobacterales</taxon>
        <taxon>Paracoccaceae</taxon>
        <taxon>Pseudotabrizicola</taxon>
    </lineage>
</organism>
<evidence type="ECO:0000256" key="1">
    <source>
        <dbReference type="ARBA" id="ARBA00022898"/>
    </source>
</evidence>
<dbReference type="PANTHER" id="PTHR30244:SF9">
    <property type="entry name" value="PROTEIN RV3402C"/>
    <property type="match status" value="1"/>
</dbReference>
<dbReference type="GO" id="GO:0008483">
    <property type="term" value="F:transaminase activity"/>
    <property type="evidence" value="ECO:0007669"/>
    <property type="project" value="UniProtKB-KW"/>
</dbReference>
<comment type="caution">
    <text evidence="4">The sequence shown here is derived from an EMBL/GenBank/DDBJ whole genome shotgun (WGS) entry which is preliminary data.</text>
</comment>
<keyword evidence="1 3" id="KW-0663">Pyridoxal phosphate</keyword>
<dbReference type="SUPFAM" id="SSF53383">
    <property type="entry name" value="PLP-dependent transferases"/>
    <property type="match status" value="1"/>
</dbReference>
<keyword evidence="4" id="KW-0808">Transferase</keyword>
<evidence type="ECO:0000256" key="2">
    <source>
        <dbReference type="ARBA" id="ARBA00037999"/>
    </source>
</evidence>
<dbReference type="Proteomes" id="UP000297741">
    <property type="component" value="Unassembled WGS sequence"/>
</dbReference>
<comment type="similarity">
    <text evidence="2 3">Belongs to the DegT/DnrJ/EryC1 family.</text>
</comment>
<evidence type="ECO:0000256" key="3">
    <source>
        <dbReference type="RuleBase" id="RU004508"/>
    </source>
</evidence>
<dbReference type="EMBL" id="RPEM01000011">
    <property type="protein sequence ID" value="TGD42115.1"/>
    <property type="molecule type" value="Genomic_DNA"/>
</dbReference>
<dbReference type="InterPro" id="IPR015424">
    <property type="entry name" value="PyrdxlP-dep_Trfase"/>
</dbReference>